<protein>
    <recommendedName>
        <fullName evidence="3">Pentatricopeptide repeat-containing protein</fullName>
    </recommendedName>
</protein>
<evidence type="ECO:0000313" key="2">
    <source>
        <dbReference type="Proteomes" id="UP000479710"/>
    </source>
</evidence>
<dbReference type="EMBL" id="SPHZ02000011">
    <property type="protein sequence ID" value="KAF0892863.1"/>
    <property type="molecule type" value="Genomic_DNA"/>
</dbReference>
<organism evidence="1 2">
    <name type="scientific">Oryza meyeriana var. granulata</name>
    <dbReference type="NCBI Taxonomy" id="110450"/>
    <lineage>
        <taxon>Eukaryota</taxon>
        <taxon>Viridiplantae</taxon>
        <taxon>Streptophyta</taxon>
        <taxon>Embryophyta</taxon>
        <taxon>Tracheophyta</taxon>
        <taxon>Spermatophyta</taxon>
        <taxon>Magnoliopsida</taxon>
        <taxon>Liliopsida</taxon>
        <taxon>Poales</taxon>
        <taxon>Poaceae</taxon>
        <taxon>BOP clade</taxon>
        <taxon>Oryzoideae</taxon>
        <taxon>Oryzeae</taxon>
        <taxon>Oryzinae</taxon>
        <taxon>Oryza</taxon>
        <taxon>Oryza meyeriana</taxon>
    </lineage>
</organism>
<dbReference type="AlphaFoldDB" id="A0A6G1BZP5"/>
<accession>A0A6G1BZP5</accession>
<dbReference type="Proteomes" id="UP000479710">
    <property type="component" value="Unassembled WGS sequence"/>
</dbReference>
<sequence>MPGSTLSMARERRDPDLARLPPVAEVYRRHQREIGNAISCSRMAVAARALGQRKQPMPIWILPPTGGSAPSSGPTVSIGRLRRLLSISLLRRYPALTRHLLHLHASLSLISSTHHLFGHLLLVRAQGDAFPWNCLIAGYAHLNCHEDALALYL</sequence>
<evidence type="ECO:0000313" key="1">
    <source>
        <dbReference type="EMBL" id="KAF0892863.1"/>
    </source>
</evidence>
<name>A0A6G1BZP5_9ORYZ</name>
<gene>
    <name evidence="1" type="ORF">E2562_018646</name>
</gene>
<proteinExistence type="predicted"/>
<keyword evidence="2" id="KW-1185">Reference proteome</keyword>
<evidence type="ECO:0008006" key="3">
    <source>
        <dbReference type="Google" id="ProtNLM"/>
    </source>
</evidence>
<comment type="caution">
    <text evidence="1">The sequence shown here is derived from an EMBL/GenBank/DDBJ whole genome shotgun (WGS) entry which is preliminary data.</text>
</comment>
<reference evidence="1 2" key="1">
    <citation type="submission" date="2019-11" db="EMBL/GenBank/DDBJ databases">
        <title>Whole genome sequence of Oryza granulata.</title>
        <authorList>
            <person name="Li W."/>
        </authorList>
    </citation>
    <scope>NUCLEOTIDE SEQUENCE [LARGE SCALE GENOMIC DNA]</scope>
    <source>
        <strain evidence="2">cv. Menghai</strain>
        <tissue evidence="1">Leaf</tissue>
    </source>
</reference>